<dbReference type="STRING" id="503106.A0A218ZG36"/>
<dbReference type="AlphaFoldDB" id="A0A218ZG36"/>
<comment type="caution">
    <text evidence="2">The sequence shown here is derived from an EMBL/GenBank/DDBJ whole genome shotgun (WGS) entry which is preliminary data.</text>
</comment>
<sequence>MTESPGMRPSSVPTPPQSTSSSKPKPKSESQARIQARAKKYLRKKADTSATSPCTGSLQAIFCSGSSETAREEEVQGLTPGPKHVHEQYNLPPLVHPDVPYEQLFPYVLPNPQPYPPGQTTSPVQGRFTDYVPPWFLATGYSQMQSLYEQQWHPAVSSSTLEDVMIGRTPHAQPRPGGPDEASVGPQDLSATEDCPWRVSASNMYGATFPYRSPPPARPSSQLVHNTAPATVVYRHRPYISGCPSLQDAGLDDPVGAPTAGHGDRDPRLRFPALVVVDGPVFDTVCFALRDIVPRR</sequence>
<dbReference type="InParanoid" id="A0A218ZG36"/>
<evidence type="ECO:0000313" key="2">
    <source>
        <dbReference type="EMBL" id="OWP06523.1"/>
    </source>
</evidence>
<name>A0A218ZG36_9HELO</name>
<evidence type="ECO:0000313" key="3">
    <source>
        <dbReference type="Proteomes" id="UP000242519"/>
    </source>
</evidence>
<reference evidence="2 3" key="1">
    <citation type="submission" date="2017-04" db="EMBL/GenBank/DDBJ databases">
        <title>Draft genome sequence of Marssonina coronaria NL1: causal agent of apple blotch.</title>
        <authorList>
            <person name="Cheng Q."/>
        </authorList>
    </citation>
    <scope>NUCLEOTIDE SEQUENCE [LARGE SCALE GENOMIC DNA]</scope>
    <source>
        <strain evidence="2 3">NL1</strain>
    </source>
</reference>
<proteinExistence type="predicted"/>
<evidence type="ECO:0000256" key="1">
    <source>
        <dbReference type="SAM" id="MobiDB-lite"/>
    </source>
</evidence>
<keyword evidence="3" id="KW-1185">Reference proteome</keyword>
<dbReference type="EMBL" id="MZNU01000045">
    <property type="protein sequence ID" value="OWP06523.1"/>
    <property type="molecule type" value="Genomic_DNA"/>
</dbReference>
<gene>
    <name evidence="2" type="ORF">B2J93_7073</name>
</gene>
<accession>A0A218ZG36</accession>
<organism evidence="2 3">
    <name type="scientific">Diplocarpon coronariae</name>
    <dbReference type="NCBI Taxonomy" id="2795749"/>
    <lineage>
        <taxon>Eukaryota</taxon>
        <taxon>Fungi</taxon>
        <taxon>Dikarya</taxon>
        <taxon>Ascomycota</taxon>
        <taxon>Pezizomycotina</taxon>
        <taxon>Leotiomycetes</taxon>
        <taxon>Helotiales</taxon>
        <taxon>Drepanopezizaceae</taxon>
        <taxon>Diplocarpon</taxon>
    </lineage>
</organism>
<dbReference type="Proteomes" id="UP000242519">
    <property type="component" value="Unassembled WGS sequence"/>
</dbReference>
<feature type="region of interest" description="Disordered" evidence="1">
    <location>
        <begin position="1"/>
        <end position="53"/>
    </location>
</feature>
<feature type="region of interest" description="Disordered" evidence="1">
    <location>
        <begin position="168"/>
        <end position="191"/>
    </location>
</feature>
<protein>
    <submittedName>
        <fullName evidence="2">Uncharacterized protein</fullName>
    </submittedName>
</protein>